<evidence type="ECO:0000256" key="1">
    <source>
        <dbReference type="SAM" id="MobiDB-lite"/>
    </source>
</evidence>
<organism evidence="3 4">
    <name type="scientific">Ktedonosporobacter rubrisoli</name>
    <dbReference type="NCBI Taxonomy" id="2509675"/>
    <lineage>
        <taxon>Bacteria</taxon>
        <taxon>Bacillati</taxon>
        <taxon>Chloroflexota</taxon>
        <taxon>Ktedonobacteria</taxon>
        <taxon>Ktedonobacterales</taxon>
        <taxon>Ktedonosporobacteraceae</taxon>
        <taxon>Ktedonosporobacter</taxon>
    </lineage>
</organism>
<dbReference type="RefSeq" id="WP_129891019.1">
    <property type="nucleotide sequence ID" value="NZ_CP035758.1"/>
</dbReference>
<keyword evidence="2" id="KW-0472">Membrane</keyword>
<dbReference type="Proteomes" id="UP000290365">
    <property type="component" value="Chromosome"/>
</dbReference>
<dbReference type="EMBL" id="CP035758">
    <property type="protein sequence ID" value="QBD79953.1"/>
    <property type="molecule type" value="Genomic_DNA"/>
</dbReference>
<feature type="compositionally biased region" description="Polar residues" evidence="1">
    <location>
        <begin position="1"/>
        <end position="12"/>
    </location>
</feature>
<proteinExistence type="predicted"/>
<feature type="transmembrane region" description="Helical" evidence="2">
    <location>
        <begin position="118"/>
        <end position="144"/>
    </location>
</feature>
<feature type="region of interest" description="Disordered" evidence="1">
    <location>
        <begin position="1"/>
        <end position="26"/>
    </location>
</feature>
<keyword evidence="2" id="KW-1133">Transmembrane helix</keyword>
<dbReference type="AlphaFoldDB" id="A0A4P6JX33"/>
<keyword evidence="2" id="KW-0812">Transmembrane</keyword>
<name>A0A4P6JX33_KTERU</name>
<protein>
    <recommendedName>
        <fullName evidence="5">YggT family protein</fullName>
    </recommendedName>
</protein>
<feature type="transmembrane region" description="Helical" evidence="2">
    <location>
        <begin position="65"/>
        <end position="98"/>
    </location>
</feature>
<sequence length="155" mass="17602">MMQYDQQSNINEGRTLPDASTEPGISPRFTTPMAATYRPQDAWFERSLHGLGRAVDLTIRKIGQILGFVLGLLILSLIIRFILIFFGLTSSLFSQWIFTFTGYLMIPFDNIHAPIHYSGYLIDLSTVIAIIAYGVAILIICRFLQMLISRPSRIW</sequence>
<reference evidence="3 4" key="1">
    <citation type="submission" date="2019-01" db="EMBL/GenBank/DDBJ databases">
        <title>Ktedonosporobacter rubrisoli SCAWS-G2.</title>
        <authorList>
            <person name="Huang Y."/>
            <person name="Yan B."/>
        </authorList>
    </citation>
    <scope>NUCLEOTIDE SEQUENCE [LARGE SCALE GENOMIC DNA]</scope>
    <source>
        <strain evidence="3 4">SCAWS-G2</strain>
    </source>
</reference>
<gene>
    <name evidence="3" type="ORF">EPA93_29810</name>
</gene>
<evidence type="ECO:0000313" key="4">
    <source>
        <dbReference type="Proteomes" id="UP000290365"/>
    </source>
</evidence>
<evidence type="ECO:0008006" key="5">
    <source>
        <dbReference type="Google" id="ProtNLM"/>
    </source>
</evidence>
<evidence type="ECO:0000256" key="2">
    <source>
        <dbReference type="SAM" id="Phobius"/>
    </source>
</evidence>
<dbReference type="KEGG" id="kbs:EPA93_29810"/>
<evidence type="ECO:0000313" key="3">
    <source>
        <dbReference type="EMBL" id="QBD79953.1"/>
    </source>
</evidence>
<accession>A0A4P6JX33</accession>
<keyword evidence="4" id="KW-1185">Reference proteome</keyword>